<feature type="domain" description="PBP" evidence="5">
    <location>
        <begin position="40"/>
        <end position="295"/>
    </location>
</feature>
<evidence type="ECO:0000313" key="7">
    <source>
        <dbReference type="Proteomes" id="UP001169719"/>
    </source>
</evidence>
<comment type="caution">
    <text evidence="6">The sequence shown here is derived from an EMBL/GenBank/DDBJ whole genome shotgun (WGS) entry which is preliminary data.</text>
</comment>
<dbReference type="EMBL" id="JAUEOZ010000001">
    <property type="protein sequence ID" value="MDN2481895.1"/>
    <property type="molecule type" value="Genomic_DNA"/>
</dbReference>
<sequence length="326" mass="35761">MRLKSLLHRATLISLTMAALTSVSAAKSLLTPYEKERVISGNLFSVGSDTLAGMTTLWASEFGRIYPGANVQVQASGSSTAPPALIEGTAQIGPMSRVMRSREVEAFIREHGYPPTQLRVAIDAIGIFVHQDNPVEGLNFRQLDSIFSVTLRCGNNTQVTRWSELGLNYRWAKRNMQLFGRNSVSGTYGYFKQNALCAGDFKANVNEQPSSSSVVQSVSSSINSIGYSGIGYQVSGARVVPVAETGHEYVYPSHENILSGRYPLSRFLYVYVNKHPDKPLSDIEQEFVRFIFSQEGQELVEDDGYLSVGGEIAQQELAKVGVFPAE</sequence>
<keyword evidence="4" id="KW-0592">Phosphate transport</keyword>
<reference evidence="6" key="1">
    <citation type="submission" date="2024-05" db="EMBL/GenBank/DDBJ databases">
        <title>Genome Sequences of Four Agar- Degrading Marine Bacteria.</title>
        <authorList>
            <person name="Phillips E.K."/>
            <person name="Shaffer J.C."/>
            <person name="Henson M.W."/>
            <person name="Temperton B."/>
            <person name="Thrash C.J."/>
            <person name="Martin M.O."/>
        </authorList>
    </citation>
    <scope>NUCLEOTIDE SEQUENCE</scope>
    <source>
        <strain evidence="6">EKP203</strain>
    </source>
</reference>
<gene>
    <name evidence="6" type="ORF">QWJ08_10865</name>
</gene>
<dbReference type="Proteomes" id="UP001169719">
    <property type="component" value="Unassembled WGS sequence"/>
</dbReference>
<dbReference type="Gene3D" id="3.40.190.10">
    <property type="entry name" value="Periplasmic binding protein-like II"/>
    <property type="match status" value="2"/>
</dbReference>
<keyword evidence="4" id="KW-0574">Periplasm</keyword>
<evidence type="ECO:0000259" key="5">
    <source>
        <dbReference type="Pfam" id="PF12849"/>
    </source>
</evidence>
<comment type="subcellular location">
    <subcellularLocation>
        <location evidence="4">Periplasm</location>
    </subcellularLocation>
    <subcellularLocation>
        <location evidence="4">Secreted</location>
    </subcellularLocation>
</comment>
<feature type="signal peptide" evidence="4">
    <location>
        <begin position="1"/>
        <end position="25"/>
    </location>
</feature>
<proteinExistence type="inferred from homology"/>
<accession>A0ABT7Y1N7</accession>
<protein>
    <recommendedName>
        <fullName evidence="4">Phosphate-binding protein</fullName>
    </recommendedName>
</protein>
<dbReference type="InterPro" id="IPR050811">
    <property type="entry name" value="Phosphate_ABC_transporter"/>
</dbReference>
<name>A0ABT7Y1N7_9VIBR</name>
<organism evidence="6 7">
    <name type="scientific">Vibrio agarivorans</name>
    <dbReference type="NCBI Taxonomy" id="153622"/>
    <lineage>
        <taxon>Bacteria</taxon>
        <taxon>Pseudomonadati</taxon>
        <taxon>Pseudomonadota</taxon>
        <taxon>Gammaproteobacteria</taxon>
        <taxon>Vibrionales</taxon>
        <taxon>Vibrionaceae</taxon>
        <taxon>Vibrio</taxon>
    </lineage>
</organism>
<comment type="similarity">
    <text evidence="1 4">Belongs to the PstS family.</text>
</comment>
<dbReference type="InterPro" id="IPR011862">
    <property type="entry name" value="Phos-bd"/>
</dbReference>
<keyword evidence="7" id="KW-1185">Reference proteome</keyword>
<evidence type="ECO:0000256" key="3">
    <source>
        <dbReference type="ARBA" id="ARBA00022729"/>
    </source>
</evidence>
<evidence type="ECO:0000256" key="2">
    <source>
        <dbReference type="ARBA" id="ARBA00022448"/>
    </source>
</evidence>
<evidence type="ECO:0000256" key="1">
    <source>
        <dbReference type="ARBA" id="ARBA00008725"/>
    </source>
</evidence>
<dbReference type="InterPro" id="IPR024370">
    <property type="entry name" value="PBP_domain"/>
</dbReference>
<dbReference type="Pfam" id="PF12849">
    <property type="entry name" value="PBP_like_2"/>
    <property type="match status" value="1"/>
</dbReference>
<dbReference type="RefSeq" id="WP_289962003.1">
    <property type="nucleotide sequence ID" value="NZ_JAUEOZ010000001.1"/>
</dbReference>
<dbReference type="NCBIfam" id="TIGR02136">
    <property type="entry name" value="ptsS_2"/>
    <property type="match status" value="1"/>
</dbReference>
<dbReference type="PANTHER" id="PTHR30570:SF6">
    <property type="entry name" value="PHOSPHATE-BINDING PROTEIN PSTS"/>
    <property type="match status" value="1"/>
</dbReference>
<keyword evidence="4" id="KW-0964">Secreted</keyword>
<keyword evidence="2 4" id="KW-0813">Transport</keyword>
<keyword evidence="3 4" id="KW-0732">Signal</keyword>
<dbReference type="SUPFAM" id="SSF53850">
    <property type="entry name" value="Periplasmic binding protein-like II"/>
    <property type="match status" value="1"/>
</dbReference>
<dbReference type="PANTHER" id="PTHR30570">
    <property type="entry name" value="PERIPLASMIC PHOSPHATE BINDING COMPONENT OF PHOSPHATE ABC TRANSPORTER"/>
    <property type="match status" value="1"/>
</dbReference>
<dbReference type="CDD" id="cd13653">
    <property type="entry name" value="PBP2_phosphate_like_1"/>
    <property type="match status" value="1"/>
</dbReference>
<comment type="function">
    <text evidence="4">Involved in the system for phosphate transport across the cytoplasmic membrane.</text>
</comment>
<feature type="chain" id="PRO_5045001755" description="Phosphate-binding protein" evidence="4">
    <location>
        <begin position="26"/>
        <end position="326"/>
    </location>
</feature>
<evidence type="ECO:0000256" key="4">
    <source>
        <dbReference type="RuleBase" id="RU367119"/>
    </source>
</evidence>
<evidence type="ECO:0000313" key="6">
    <source>
        <dbReference type="EMBL" id="MDN2481895.1"/>
    </source>
</evidence>